<evidence type="ECO:0000256" key="6">
    <source>
        <dbReference type="SAM" id="Phobius"/>
    </source>
</evidence>
<name>A0A3M8AQG4_9BACL</name>
<evidence type="ECO:0000256" key="2">
    <source>
        <dbReference type="ARBA" id="ARBA00009477"/>
    </source>
</evidence>
<organism evidence="9 10">
    <name type="scientific">Brevibacillus agri</name>
    <dbReference type="NCBI Taxonomy" id="51101"/>
    <lineage>
        <taxon>Bacteria</taxon>
        <taxon>Bacillati</taxon>
        <taxon>Bacillota</taxon>
        <taxon>Bacilli</taxon>
        <taxon>Bacillales</taxon>
        <taxon>Paenibacillaceae</taxon>
        <taxon>Brevibacillus</taxon>
    </lineage>
</organism>
<sequence length="551" mass="57835">MTQSEKKRTLFSGARNSKKKWIIVGLAVAVIAGGGVFGYRTLLTPERAQAAYQVVTVKRGDVSETVLASGTVQASKRSSLSFSDAEDAKDAISTIQVKIGDHVKAGQVLATMDDSVAKIQVTNAQANLLSAQAKLEDAQKRKSAAEISSLQAAVTQAKNELELAKQNIDGQKATNDVAKAKANLDNAQKTFDSQKKLFEAGAISQTEYDNAQDALEQAKRDYNSAVLTAGQTSSQSGVKVEQALASYQTAQEALKEAQEGPDSATILAAKAAVEQAKAELQKAQKALNAVTLRAPMDGVIVQLNGNVGEIPGNDFIIMDNSNSGELEVLAQISQSDIGKVKEGLPVSFTTSSYPDETFTGKVKLIYPEAKTDSGVTSYDVLLSVTNKDSKLKIGMTMNVTIELGTHKDVLYVPAYALQTQNGKDGVYLMSGSGNSAGAESGATEQSAAGKSEAKPEAGAERQAGQTGERTSAREGRMASMPYQFVPIKIGFFAADRVEVLEGLKEGDRVVVPISTSTSSSTSNQNGARMGGGMPGLGGFPGGGGVVQMRGR</sequence>
<keyword evidence="11" id="KW-1185">Reference proteome</keyword>
<dbReference type="GO" id="GO:0016020">
    <property type="term" value="C:membrane"/>
    <property type="evidence" value="ECO:0007669"/>
    <property type="project" value="InterPro"/>
</dbReference>
<keyword evidence="6" id="KW-0472">Membrane</keyword>
<evidence type="ECO:0000256" key="3">
    <source>
        <dbReference type="ARBA" id="ARBA00023054"/>
    </source>
</evidence>
<dbReference type="Proteomes" id="UP000317180">
    <property type="component" value="Unassembled WGS sequence"/>
</dbReference>
<dbReference type="OrthoDB" id="9765657at2"/>
<dbReference type="Pfam" id="PF25954">
    <property type="entry name" value="Beta-barrel_RND_2"/>
    <property type="match status" value="1"/>
</dbReference>
<dbReference type="EMBL" id="RHHN01000050">
    <property type="protein sequence ID" value="RNB52907.1"/>
    <property type="molecule type" value="Genomic_DNA"/>
</dbReference>
<evidence type="ECO:0000259" key="7">
    <source>
        <dbReference type="Pfam" id="PF25954"/>
    </source>
</evidence>
<dbReference type="Gene3D" id="2.40.30.170">
    <property type="match status" value="1"/>
</dbReference>
<dbReference type="Gene3D" id="1.10.287.470">
    <property type="entry name" value="Helix hairpin bin"/>
    <property type="match status" value="2"/>
</dbReference>
<dbReference type="GO" id="GO:0030313">
    <property type="term" value="C:cell envelope"/>
    <property type="evidence" value="ECO:0007669"/>
    <property type="project" value="UniProtKB-SubCell"/>
</dbReference>
<dbReference type="Proteomes" id="UP000276178">
    <property type="component" value="Unassembled WGS sequence"/>
</dbReference>
<evidence type="ECO:0000256" key="4">
    <source>
        <dbReference type="SAM" id="Coils"/>
    </source>
</evidence>
<dbReference type="RefSeq" id="WP_005834477.1">
    <property type="nucleotide sequence ID" value="NZ_BJOD01000034.1"/>
</dbReference>
<reference evidence="9 10" key="1">
    <citation type="submission" date="2018-10" db="EMBL/GenBank/DDBJ databases">
        <title>Phylogenomics of Brevibacillus.</title>
        <authorList>
            <person name="Dunlap C."/>
        </authorList>
    </citation>
    <scope>NUCLEOTIDE SEQUENCE [LARGE SCALE GENOMIC DNA]</scope>
    <source>
        <strain evidence="9 10">NRRL NRS 1219</strain>
    </source>
</reference>
<comment type="subcellular location">
    <subcellularLocation>
        <location evidence="1">Cell envelope</location>
    </subcellularLocation>
</comment>
<evidence type="ECO:0000256" key="5">
    <source>
        <dbReference type="SAM" id="MobiDB-lite"/>
    </source>
</evidence>
<evidence type="ECO:0000313" key="8">
    <source>
        <dbReference type="EMBL" id="GED27086.1"/>
    </source>
</evidence>
<dbReference type="NCBIfam" id="TIGR01730">
    <property type="entry name" value="RND_mfp"/>
    <property type="match status" value="1"/>
</dbReference>
<dbReference type="InterPro" id="IPR058792">
    <property type="entry name" value="Beta-barrel_RND_2"/>
</dbReference>
<comment type="caution">
    <text evidence="9">The sequence shown here is derived from an EMBL/GenBank/DDBJ whole genome shotgun (WGS) entry which is preliminary data.</text>
</comment>
<accession>A0A3M8AQG4</accession>
<gene>
    <name evidence="8" type="ORF">BAG01nite_31880</name>
    <name evidence="9" type="ORF">EB820_18035</name>
</gene>
<dbReference type="PANTHER" id="PTHR32347">
    <property type="entry name" value="EFFLUX SYSTEM COMPONENT YKNX-RELATED"/>
    <property type="match status" value="1"/>
</dbReference>
<proteinExistence type="inferred from homology"/>
<protein>
    <submittedName>
        <fullName evidence="9">Efflux RND transporter periplasmic adaptor subunit</fullName>
    </submittedName>
    <submittedName>
        <fullName evidence="8">Secretion protein HlyD</fullName>
    </submittedName>
</protein>
<evidence type="ECO:0000313" key="9">
    <source>
        <dbReference type="EMBL" id="RNB52907.1"/>
    </source>
</evidence>
<dbReference type="Gene3D" id="2.40.420.20">
    <property type="match status" value="1"/>
</dbReference>
<keyword evidence="3 4" id="KW-0175">Coiled coil</keyword>
<reference evidence="8 11" key="2">
    <citation type="submission" date="2019-06" db="EMBL/GenBank/DDBJ databases">
        <title>Whole genome shotgun sequence of Brevibacillus agri NBRC 15538.</title>
        <authorList>
            <person name="Hosoyama A."/>
            <person name="Uohara A."/>
            <person name="Ohji S."/>
            <person name="Ichikawa N."/>
        </authorList>
    </citation>
    <scope>NUCLEOTIDE SEQUENCE [LARGE SCALE GENOMIC DNA]</scope>
    <source>
        <strain evidence="8 11">NBRC 15538</strain>
    </source>
</reference>
<feature type="coiled-coil region" evidence="4">
    <location>
        <begin position="121"/>
        <end position="293"/>
    </location>
</feature>
<evidence type="ECO:0000313" key="10">
    <source>
        <dbReference type="Proteomes" id="UP000276178"/>
    </source>
</evidence>
<dbReference type="PRINTS" id="PR01490">
    <property type="entry name" value="RTXTOXIND"/>
</dbReference>
<dbReference type="GeneID" id="82812794"/>
<feature type="region of interest" description="Disordered" evidence="5">
    <location>
        <begin position="434"/>
        <end position="475"/>
    </location>
</feature>
<feature type="domain" description="CusB-like beta-barrel" evidence="7">
    <location>
        <begin position="329"/>
        <end position="402"/>
    </location>
</feature>
<dbReference type="GO" id="GO:0022857">
    <property type="term" value="F:transmembrane transporter activity"/>
    <property type="evidence" value="ECO:0007669"/>
    <property type="project" value="InterPro"/>
</dbReference>
<dbReference type="Gene3D" id="2.40.50.100">
    <property type="match status" value="1"/>
</dbReference>
<keyword evidence="6" id="KW-1133">Transmembrane helix</keyword>
<evidence type="ECO:0000313" key="11">
    <source>
        <dbReference type="Proteomes" id="UP000317180"/>
    </source>
</evidence>
<dbReference type="EMBL" id="BJOD01000034">
    <property type="protein sequence ID" value="GED27086.1"/>
    <property type="molecule type" value="Genomic_DNA"/>
</dbReference>
<dbReference type="AlphaFoldDB" id="A0A3M8AQG4"/>
<dbReference type="SUPFAM" id="SSF56954">
    <property type="entry name" value="Outer membrane efflux proteins (OEP)"/>
    <property type="match status" value="1"/>
</dbReference>
<feature type="compositionally biased region" description="Gly residues" evidence="5">
    <location>
        <begin position="528"/>
        <end position="545"/>
    </location>
</feature>
<comment type="similarity">
    <text evidence="2">Belongs to the membrane fusion protein (MFP) (TC 8.A.1) family.</text>
</comment>
<feature type="transmembrane region" description="Helical" evidence="6">
    <location>
        <begin position="21"/>
        <end position="39"/>
    </location>
</feature>
<dbReference type="InterPro" id="IPR006143">
    <property type="entry name" value="RND_pump_MFP"/>
</dbReference>
<keyword evidence="6" id="KW-0812">Transmembrane</keyword>
<dbReference type="PANTHER" id="PTHR32347:SF14">
    <property type="entry name" value="EFFLUX SYSTEM COMPONENT YKNX-RELATED"/>
    <property type="match status" value="1"/>
</dbReference>
<feature type="region of interest" description="Disordered" evidence="5">
    <location>
        <begin position="514"/>
        <end position="551"/>
    </location>
</feature>
<evidence type="ECO:0000256" key="1">
    <source>
        <dbReference type="ARBA" id="ARBA00004196"/>
    </source>
</evidence>
<dbReference type="SUPFAM" id="SSF111369">
    <property type="entry name" value="HlyD-like secretion proteins"/>
    <property type="match status" value="2"/>
</dbReference>
<dbReference type="InterPro" id="IPR050465">
    <property type="entry name" value="UPF0194_transport"/>
</dbReference>